<reference evidence="1 2" key="2">
    <citation type="journal article" date="2014" name="Genome Announc.">
        <title>Complete Genome Sequence of the Subsurface, Mesophilic Sulfate-Reducing Bacterium Desulfovibrio aespoeensis Aspo-2.</title>
        <authorList>
            <person name="Pedersen K."/>
            <person name="Bengtsson A."/>
            <person name="Edlund J."/>
            <person name="Rabe L."/>
            <person name="Hazen T."/>
            <person name="Chakraborty R."/>
            <person name="Goodwin L."/>
            <person name="Shapiro N."/>
        </authorList>
    </citation>
    <scope>NUCLEOTIDE SEQUENCE [LARGE SCALE GENOMIC DNA]</scope>
    <source>
        <strain evidence="2">ATCC 700646 / DSM 10631 / Aspo-2</strain>
    </source>
</reference>
<proteinExistence type="predicted"/>
<dbReference type="EMBL" id="CP002431">
    <property type="protein sequence ID" value="ADU63085.1"/>
    <property type="molecule type" value="Genomic_DNA"/>
</dbReference>
<gene>
    <name evidence="1" type="ordered locus">Daes_2078</name>
</gene>
<protein>
    <submittedName>
        <fullName evidence="1">Uncharacterized protein</fullName>
    </submittedName>
</protein>
<reference evidence="2" key="1">
    <citation type="submission" date="2010-12" db="EMBL/GenBank/DDBJ databases">
        <title>Complete sequence of Desulfovibrio aespoeensis Aspo-2.</title>
        <authorList>
            <consortium name="US DOE Joint Genome Institute"/>
            <person name="Lucas S."/>
            <person name="Copeland A."/>
            <person name="Lapidus A."/>
            <person name="Cheng J.-F."/>
            <person name="Goodwin L."/>
            <person name="Pitluck S."/>
            <person name="Chertkov O."/>
            <person name="Misra M."/>
            <person name="Detter J.C."/>
            <person name="Han C."/>
            <person name="Tapia R."/>
            <person name="Land M."/>
            <person name="Hauser L."/>
            <person name="Kyrpides N."/>
            <person name="Ivanova N."/>
            <person name="Ovchinnikova G."/>
            <person name="Pedersen K."/>
            <person name="Jagevall S."/>
            <person name="Hazen T."/>
            <person name="Woyke T."/>
        </authorList>
    </citation>
    <scope>NUCLEOTIDE SEQUENCE [LARGE SCALE GENOMIC DNA]</scope>
    <source>
        <strain evidence="2">ATCC 700646 / DSM 10631 / Aspo-2</strain>
    </source>
</reference>
<dbReference type="AlphaFoldDB" id="E6VS40"/>
<dbReference type="Proteomes" id="UP000002191">
    <property type="component" value="Chromosome"/>
</dbReference>
<dbReference type="HOGENOM" id="CLU_169525_0_0_7"/>
<dbReference type="eggNOG" id="ENOG502ZGVQ">
    <property type="taxonomic scope" value="Bacteria"/>
</dbReference>
<evidence type="ECO:0000313" key="2">
    <source>
        <dbReference type="Proteomes" id="UP000002191"/>
    </source>
</evidence>
<accession>E6VS40</accession>
<name>E6VS40_PSEA9</name>
<sequence>MGRVLQVRVSAWTYSEDEVRQAWPALWKLIWGEGGDAVPVKGVLELVEAVFDAVRLGLVSKEQGQALRHRAEQAEVLRLKFQDALAARQPGAADAISYELEDCLDALEDIAGKF</sequence>
<dbReference type="STRING" id="643562.Daes_2078"/>
<organism evidence="1 2">
    <name type="scientific">Pseudodesulfovibrio aespoeensis (strain ATCC 700646 / DSM 10631 / Aspo-2)</name>
    <name type="common">Desulfovibrio aespoeensis</name>
    <dbReference type="NCBI Taxonomy" id="643562"/>
    <lineage>
        <taxon>Bacteria</taxon>
        <taxon>Pseudomonadati</taxon>
        <taxon>Thermodesulfobacteriota</taxon>
        <taxon>Desulfovibrionia</taxon>
        <taxon>Desulfovibrionales</taxon>
        <taxon>Desulfovibrionaceae</taxon>
    </lineage>
</organism>
<dbReference type="RefSeq" id="WP_013514997.1">
    <property type="nucleotide sequence ID" value="NC_014844.1"/>
</dbReference>
<keyword evidence="2" id="KW-1185">Reference proteome</keyword>
<dbReference type="OrthoDB" id="5471998at2"/>
<dbReference type="KEGG" id="das:Daes_2078"/>
<evidence type="ECO:0000313" key="1">
    <source>
        <dbReference type="EMBL" id="ADU63085.1"/>
    </source>
</evidence>